<sequence length="489" mass="53723">MTTASTSPRPVIVWFRDDLRLSDNPALTDAMRRGAPVLAAYVFDEESPDVRPPGGASRWWLHHSLSALERGLAARGGRLAIFRGAGAETIVGLAKAADAACVVWNRRYGAAERQVDSAAKAALRSAGREAESFNAALLREPWEVKSRAGAPMKVFTPFWKAAQALGEPAAPTPAPARMPGLDGRWPGEIPLAALDLLPTRPDWAGGLRATWKPGEDGARERLSAFLDEDLRGYAARRDRPDLPGTSRLSPHLRFGEISPRQVWHAAHAAALSAERPPSSTDLTKFLAELGWREFSYHLLFHNPDLATRNYQPRFDAMPWRDDAAALEAWRRGRTGYPFVDAGMRQLWETGWMHNRTRMVAASFLIKHLLIDWRVGEAWFWDTLVDADPASNAASWQWVAGSGADAAPYYRIFNPVLQGEKLDPAGDYVRRFVPELADLPPDAIHRPWSAGPGLLAGIASKRGYPGPIVDHDAARARALAALAATREPDA</sequence>
<dbReference type="SUPFAM" id="SSF48173">
    <property type="entry name" value="Cryptochrome/photolyase FAD-binding domain"/>
    <property type="match status" value="1"/>
</dbReference>
<keyword evidence="9" id="KW-1185">Reference proteome</keyword>
<evidence type="ECO:0000256" key="1">
    <source>
        <dbReference type="ARBA" id="ARBA00001932"/>
    </source>
</evidence>
<dbReference type="PROSITE" id="PS00691">
    <property type="entry name" value="DNA_PHOTOLYASES_1_2"/>
    <property type="match status" value="1"/>
</dbReference>
<dbReference type="InterPro" id="IPR005101">
    <property type="entry name" value="Cryptochr/Photolyase_FAD-bd"/>
</dbReference>
<dbReference type="Pfam" id="PF03441">
    <property type="entry name" value="FAD_binding_7"/>
    <property type="match status" value="1"/>
</dbReference>
<dbReference type="InterPro" id="IPR014729">
    <property type="entry name" value="Rossmann-like_a/b/a_fold"/>
</dbReference>
<gene>
    <name evidence="8" type="ORF">NK718_08475</name>
</gene>
<organism evidence="8 9">
    <name type="scientific">Alsobacter ponti</name>
    <dbReference type="NCBI Taxonomy" id="2962936"/>
    <lineage>
        <taxon>Bacteria</taxon>
        <taxon>Pseudomonadati</taxon>
        <taxon>Pseudomonadota</taxon>
        <taxon>Alphaproteobacteria</taxon>
        <taxon>Hyphomicrobiales</taxon>
        <taxon>Alsobacteraceae</taxon>
        <taxon>Alsobacter</taxon>
    </lineage>
</organism>
<dbReference type="RefSeq" id="WP_254740584.1">
    <property type="nucleotide sequence ID" value="NZ_JANCLU010000006.1"/>
</dbReference>
<proteinExistence type="inferred from homology"/>
<accession>A0ABT1LAP4</accession>
<comment type="cofactor">
    <cofactor evidence="1">
        <name>(6R)-5,10-methylene-5,6,7,8-tetrahydrofolate</name>
        <dbReference type="ChEBI" id="CHEBI:15636"/>
    </cofactor>
</comment>
<keyword evidence="4 6" id="KW-0274">FAD</keyword>
<evidence type="ECO:0000313" key="9">
    <source>
        <dbReference type="Proteomes" id="UP001205890"/>
    </source>
</evidence>
<reference evidence="8 9" key="1">
    <citation type="submission" date="2022-07" db="EMBL/GenBank/DDBJ databases">
        <authorList>
            <person name="Li W.-J."/>
            <person name="Deng Q.-Q."/>
        </authorList>
    </citation>
    <scope>NUCLEOTIDE SEQUENCE [LARGE SCALE GENOMIC DNA]</scope>
    <source>
        <strain evidence="8 9">SYSU M60028</strain>
    </source>
</reference>
<dbReference type="InterPro" id="IPR018394">
    <property type="entry name" value="DNA_photolyase_1_CS_C"/>
</dbReference>
<keyword evidence="3 6" id="KW-0285">Flavoprotein</keyword>
<evidence type="ECO:0000313" key="8">
    <source>
        <dbReference type="EMBL" id="MCP8938547.1"/>
    </source>
</evidence>
<name>A0ABT1LAP4_9HYPH</name>
<dbReference type="Gene3D" id="1.10.579.10">
    <property type="entry name" value="DNA Cyclobutane Dipyrimidine Photolyase, subunit A, domain 3"/>
    <property type="match status" value="1"/>
</dbReference>
<comment type="caution">
    <text evidence="8">The sequence shown here is derived from an EMBL/GenBank/DDBJ whole genome shotgun (WGS) entry which is preliminary data.</text>
</comment>
<dbReference type="PANTHER" id="PTHR11455">
    <property type="entry name" value="CRYPTOCHROME"/>
    <property type="match status" value="1"/>
</dbReference>
<evidence type="ECO:0000256" key="3">
    <source>
        <dbReference type="ARBA" id="ARBA00022630"/>
    </source>
</evidence>
<evidence type="ECO:0000256" key="5">
    <source>
        <dbReference type="ARBA" id="ARBA00022991"/>
    </source>
</evidence>
<comment type="similarity">
    <text evidence="6">Belongs to the DNA photolyase family.</text>
</comment>
<dbReference type="PANTHER" id="PTHR11455:SF9">
    <property type="entry name" value="CRYPTOCHROME CIRCADIAN CLOCK 5 ISOFORM X1"/>
    <property type="match status" value="1"/>
</dbReference>
<dbReference type="Proteomes" id="UP001205890">
    <property type="component" value="Unassembled WGS sequence"/>
</dbReference>
<dbReference type="Pfam" id="PF00875">
    <property type="entry name" value="DNA_photolyase"/>
    <property type="match status" value="1"/>
</dbReference>
<evidence type="ECO:0000256" key="4">
    <source>
        <dbReference type="ARBA" id="ARBA00022827"/>
    </source>
</evidence>
<keyword evidence="5 6" id="KW-0157">Chromophore</keyword>
<dbReference type="Gene3D" id="3.40.50.620">
    <property type="entry name" value="HUPs"/>
    <property type="match status" value="1"/>
</dbReference>
<feature type="domain" description="Photolyase/cryptochrome alpha/beta" evidence="7">
    <location>
        <begin position="9"/>
        <end position="138"/>
    </location>
</feature>
<evidence type="ECO:0000256" key="6">
    <source>
        <dbReference type="RuleBase" id="RU004182"/>
    </source>
</evidence>
<evidence type="ECO:0000256" key="2">
    <source>
        <dbReference type="ARBA" id="ARBA00001974"/>
    </source>
</evidence>
<dbReference type="InterPro" id="IPR002081">
    <property type="entry name" value="Cryptochrome/DNA_photolyase_1"/>
</dbReference>
<dbReference type="Gene3D" id="1.25.40.80">
    <property type="match status" value="1"/>
</dbReference>
<protein>
    <submittedName>
        <fullName evidence="8">DNA photolyase family protein</fullName>
    </submittedName>
</protein>
<dbReference type="PRINTS" id="PR00147">
    <property type="entry name" value="DNAPHOTLYASE"/>
</dbReference>
<dbReference type="PROSITE" id="PS51645">
    <property type="entry name" value="PHR_CRY_ALPHA_BETA"/>
    <property type="match status" value="1"/>
</dbReference>
<dbReference type="SUPFAM" id="SSF52425">
    <property type="entry name" value="Cryptochrome/photolyase, N-terminal domain"/>
    <property type="match status" value="1"/>
</dbReference>
<dbReference type="EMBL" id="JANCLU010000006">
    <property type="protein sequence ID" value="MCP8938547.1"/>
    <property type="molecule type" value="Genomic_DNA"/>
</dbReference>
<dbReference type="InterPro" id="IPR036155">
    <property type="entry name" value="Crypto/Photolyase_N_sf"/>
</dbReference>
<comment type="cofactor">
    <cofactor evidence="2">
        <name>FAD</name>
        <dbReference type="ChEBI" id="CHEBI:57692"/>
    </cofactor>
</comment>
<dbReference type="InterPro" id="IPR006050">
    <property type="entry name" value="DNA_photolyase_N"/>
</dbReference>
<dbReference type="InterPro" id="IPR036134">
    <property type="entry name" value="Crypto/Photolyase_FAD-like_sf"/>
</dbReference>
<evidence type="ECO:0000259" key="7">
    <source>
        <dbReference type="PROSITE" id="PS51645"/>
    </source>
</evidence>